<keyword evidence="8" id="KW-0449">Lipoprotein</keyword>
<keyword evidence="2" id="KW-0813">Transport</keyword>
<dbReference type="PANTHER" id="PTHR47737:SF1">
    <property type="entry name" value="GLYCINE BETAINE_PROLINE BETAINE TRANSPORT SYSTEM PERMEASE PROTEIN PROW"/>
    <property type="match status" value="1"/>
</dbReference>
<dbReference type="Gene3D" id="3.40.190.100">
    <property type="entry name" value="Glycine betaine-binding periplasmic protein, domain 2"/>
    <property type="match status" value="1"/>
</dbReference>
<organism evidence="8 9">
    <name type="scientific">Corynebacterium glyciniphilum AJ 3170</name>
    <dbReference type="NCBI Taxonomy" id="1404245"/>
    <lineage>
        <taxon>Bacteria</taxon>
        <taxon>Bacillati</taxon>
        <taxon>Actinomycetota</taxon>
        <taxon>Actinomycetes</taxon>
        <taxon>Mycobacteriales</taxon>
        <taxon>Corynebacteriaceae</taxon>
        <taxon>Corynebacterium</taxon>
    </lineage>
</organism>
<dbReference type="EMBL" id="CP006842">
    <property type="protein sequence ID" value="AHW62937.1"/>
    <property type="molecule type" value="Genomic_DNA"/>
</dbReference>
<evidence type="ECO:0000256" key="2">
    <source>
        <dbReference type="ARBA" id="ARBA00022448"/>
    </source>
</evidence>
<evidence type="ECO:0000313" key="8">
    <source>
        <dbReference type="EMBL" id="AHW62937.1"/>
    </source>
</evidence>
<evidence type="ECO:0000259" key="7">
    <source>
        <dbReference type="Pfam" id="PF04069"/>
    </source>
</evidence>
<keyword evidence="9" id="KW-1185">Reference proteome</keyword>
<evidence type="ECO:0000256" key="1">
    <source>
        <dbReference type="ARBA" id="ARBA00004236"/>
    </source>
</evidence>
<dbReference type="PROSITE" id="PS51257">
    <property type="entry name" value="PROKAR_LIPOPROTEIN"/>
    <property type="match status" value="1"/>
</dbReference>
<keyword evidence="3" id="KW-1003">Cell membrane</keyword>
<evidence type="ECO:0000256" key="5">
    <source>
        <dbReference type="SAM" id="MobiDB-lite"/>
    </source>
</evidence>
<dbReference type="AlphaFoldDB" id="X5DQJ7"/>
<dbReference type="GO" id="GO:0015871">
    <property type="term" value="P:choline transport"/>
    <property type="evidence" value="ECO:0007669"/>
    <property type="project" value="TreeGrafter"/>
</dbReference>
<feature type="domain" description="ABC-type glycine betaine transport system substrate-binding" evidence="7">
    <location>
        <begin position="79"/>
        <end position="328"/>
    </location>
</feature>
<proteinExistence type="predicted"/>
<dbReference type="HOGENOM" id="CLU_008673_1_0_11"/>
<dbReference type="InterPro" id="IPR007210">
    <property type="entry name" value="ABC_Gly_betaine_transp_sub-bd"/>
</dbReference>
<sequence>MTTTARTTTLKRGRKAASLGALLMTTALVASACGAENEGGGSDNNGDGDDSSAASEFADCTPGEESSDLADLDTDDDTDITIAAFNGWDESFAASHLVKHVLEDEGYTVTISNFDAAPAYTGVAGGDIDFLMDGWLPITHAEQIENYGDDLEPQGCWYDNAKLTIAVNEDSPAQSIADLAGMGDDYDNTLVGIDPGAGLTKQTQDHAIPEYGLQDYDFQISSAPAMLAALKRATDNGDDIAVTLWRPHWAYDAFPVRDLEDPKGAMGGAENIYNFSRTGFSDDNPYVAQLLKNLVLDDEHLSSLENVMFSEDNYGGENMEEAVSEWLDDNSDFVDDWKAGALG</sequence>
<dbReference type="Gene3D" id="3.40.190.10">
    <property type="entry name" value="Periplasmic binding protein-like II"/>
    <property type="match status" value="1"/>
</dbReference>
<evidence type="ECO:0000256" key="3">
    <source>
        <dbReference type="ARBA" id="ARBA00022475"/>
    </source>
</evidence>
<dbReference type="Pfam" id="PF04069">
    <property type="entry name" value="OpuAC"/>
    <property type="match status" value="1"/>
</dbReference>
<accession>X5DQJ7</accession>
<dbReference type="GO" id="GO:0015226">
    <property type="term" value="F:carnitine transmembrane transporter activity"/>
    <property type="evidence" value="ECO:0007669"/>
    <property type="project" value="TreeGrafter"/>
</dbReference>
<dbReference type="CDD" id="cd13639">
    <property type="entry name" value="PBP2_OpuAC_like"/>
    <property type="match status" value="1"/>
</dbReference>
<dbReference type="RefSeq" id="WP_081803744.1">
    <property type="nucleotide sequence ID" value="NZ_CP006842.1"/>
</dbReference>
<dbReference type="GO" id="GO:0043190">
    <property type="term" value="C:ATP-binding cassette (ABC) transporter complex"/>
    <property type="evidence" value="ECO:0007669"/>
    <property type="project" value="InterPro"/>
</dbReference>
<dbReference type="STRING" id="1404245.CGLY_02445"/>
<name>X5DQJ7_9CORY</name>
<keyword evidence="6" id="KW-0732">Signal</keyword>
<evidence type="ECO:0000256" key="4">
    <source>
        <dbReference type="ARBA" id="ARBA00023136"/>
    </source>
</evidence>
<dbReference type="KEGG" id="cgy:CGLY_02445"/>
<gene>
    <name evidence="8" type="ORF">CGLY_02445</name>
</gene>
<dbReference type="Proteomes" id="UP000023703">
    <property type="component" value="Chromosome"/>
</dbReference>
<keyword evidence="4" id="KW-0472">Membrane</keyword>
<comment type="subcellular location">
    <subcellularLocation>
        <location evidence="1">Cell membrane</location>
    </subcellularLocation>
</comment>
<reference evidence="8 9" key="1">
    <citation type="journal article" date="2015" name="Int. J. Syst. Evol. Microbiol.">
        <title>Revisiting Corynebacterium glyciniphilum (ex Kubota et al., 1972) sp. nov., nom. rev., isolated from putrefied banana.</title>
        <authorList>
            <person name="Al-Dilaimi A."/>
            <person name="Bednarz H."/>
            <person name="Lomker A."/>
            <person name="Niehaus K."/>
            <person name="Kalinowski J."/>
            <person name="Ruckert C."/>
        </authorList>
    </citation>
    <scope>NUCLEOTIDE SEQUENCE [LARGE SCALE GENOMIC DNA]</scope>
    <source>
        <strain evidence="8">AJ 3170</strain>
    </source>
</reference>
<feature type="chain" id="PRO_5004955986" evidence="6">
    <location>
        <begin position="33"/>
        <end position="343"/>
    </location>
</feature>
<evidence type="ECO:0000256" key="6">
    <source>
        <dbReference type="SAM" id="SignalP"/>
    </source>
</evidence>
<feature type="signal peptide" evidence="6">
    <location>
        <begin position="1"/>
        <end position="32"/>
    </location>
</feature>
<dbReference type="eggNOG" id="COG2113">
    <property type="taxonomic scope" value="Bacteria"/>
</dbReference>
<protein>
    <submittedName>
        <fullName evidence="8">ABC-type glycine betaine/L-proline transporter, substrate-binding lipoprotein</fullName>
    </submittedName>
</protein>
<dbReference type="SUPFAM" id="SSF53850">
    <property type="entry name" value="Periplasmic binding protein-like II"/>
    <property type="match status" value="1"/>
</dbReference>
<dbReference type="GO" id="GO:0031460">
    <property type="term" value="P:glycine betaine transport"/>
    <property type="evidence" value="ECO:0007669"/>
    <property type="project" value="TreeGrafter"/>
</dbReference>
<dbReference type="GO" id="GO:0005275">
    <property type="term" value="F:amine transmembrane transporter activity"/>
    <property type="evidence" value="ECO:0007669"/>
    <property type="project" value="TreeGrafter"/>
</dbReference>
<dbReference type="PANTHER" id="PTHR47737">
    <property type="entry name" value="GLYCINE BETAINE/PROLINE BETAINE TRANSPORT SYSTEM PERMEASE PROTEIN PROW"/>
    <property type="match status" value="1"/>
</dbReference>
<feature type="region of interest" description="Disordered" evidence="5">
    <location>
        <begin position="37"/>
        <end position="73"/>
    </location>
</feature>
<evidence type="ECO:0000313" key="9">
    <source>
        <dbReference type="Proteomes" id="UP000023703"/>
    </source>
</evidence>